<sequence length="189" mass="20239">MTHLVPAPAAGNTFPKNRTLSRTRCHGDARNSHPGHPRNIHGGSSTKLCTTFGPDPGGTRSDNAKQPCLVVLRRTRNAPGLCWDARSRSSLSSPFRLTLFRLSACLGGVSVGKRFGLELALFVCRIRFRLNSYSTPSATVVVVVVDVVMELAVAAPDAAVPPAGSKRVEPANDCLHESPNLLDTIWSSV</sequence>
<protein>
    <submittedName>
        <fullName evidence="2">Uncharacterized protein</fullName>
    </submittedName>
</protein>
<reference evidence="2" key="1">
    <citation type="submission" date="2020-05" db="UniProtKB">
        <authorList>
            <consortium name="EnsemblMetazoa"/>
        </authorList>
    </citation>
    <scope>IDENTIFICATION</scope>
    <source>
        <strain evidence="2">MAF</strain>
    </source>
</reference>
<feature type="region of interest" description="Disordered" evidence="1">
    <location>
        <begin position="1"/>
        <end position="45"/>
    </location>
</feature>
<evidence type="ECO:0000313" key="2">
    <source>
        <dbReference type="EnsemblMetazoa" id="AMEM012155-PA"/>
    </source>
</evidence>
<evidence type="ECO:0000256" key="1">
    <source>
        <dbReference type="SAM" id="MobiDB-lite"/>
    </source>
</evidence>
<dbReference type="EnsemblMetazoa" id="AMEM012155-RA">
    <property type="protein sequence ID" value="AMEM012155-PA"/>
    <property type="gene ID" value="AMEM012155"/>
</dbReference>
<organism evidence="2 3">
    <name type="scientific">Anopheles merus</name>
    <name type="common">Mosquito</name>
    <dbReference type="NCBI Taxonomy" id="30066"/>
    <lineage>
        <taxon>Eukaryota</taxon>
        <taxon>Metazoa</taxon>
        <taxon>Ecdysozoa</taxon>
        <taxon>Arthropoda</taxon>
        <taxon>Hexapoda</taxon>
        <taxon>Insecta</taxon>
        <taxon>Pterygota</taxon>
        <taxon>Neoptera</taxon>
        <taxon>Endopterygota</taxon>
        <taxon>Diptera</taxon>
        <taxon>Nematocera</taxon>
        <taxon>Culicoidea</taxon>
        <taxon>Culicidae</taxon>
        <taxon>Anophelinae</taxon>
        <taxon>Anopheles</taxon>
    </lineage>
</organism>
<dbReference type="Proteomes" id="UP000075903">
    <property type="component" value="Unassembled WGS sequence"/>
</dbReference>
<evidence type="ECO:0000313" key="3">
    <source>
        <dbReference type="Proteomes" id="UP000075903"/>
    </source>
</evidence>
<dbReference type="AlphaFoldDB" id="A0A182VBI5"/>
<proteinExistence type="predicted"/>
<name>A0A182VBI5_ANOME</name>
<keyword evidence="3" id="KW-1185">Reference proteome</keyword>
<dbReference type="VEuPathDB" id="VectorBase:AMEM012155"/>
<accession>A0A182VBI5</accession>